<feature type="region of interest" description="Disordered" evidence="1">
    <location>
        <begin position="30"/>
        <end position="55"/>
    </location>
</feature>
<organism evidence="2 3">
    <name type="scientific">Zalerion maritima</name>
    <dbReference type="NCBI Taxonomy" id="339359"/>
    <lineage>
        <taxon>Eukaryota</taxon>
        <taxon>Fungi</taxon>
        <taxon>Dikarya</taxon>
        <taxon>Ascomycota</taxon>
        <taxon>Pezizomycotina</taxon>
        <taxon>Sordariomycetes</taxon>
        <taxon>Lulworthiomycetidae</taxon>
        <taxon>Lulworthiales</taxon>
        <taxon>Lulworthiaceae</taxon>
        <taxon>Zalerion</taxon>
    </lineage>
</organism>
<comment type="caution">
    <text evidence="2">The sequence shown here is derived from an EMBL/GenBank/DDBJ whole genome shotgun (WGS) entry which is preliminary data.</text>
</comment>
<dbReference type="Proteomes" id="UP001201980">
    <property type="component" value="Unassembled WGS sequence"/>
</dbReference>
<proteinExistence type="predicted"/>
<feature type="region of interest" description="Disordered" evidence="1">
    <location>
        <begin position="91"/>
        <end position="130"/>
    </location>
</feature>
<name>A0AAD5RGY0_9PEZI</name>
<evidence type="ECO:0000256" key="1">
    <source>
        <dbReference type="SAM" id="MobiDB-lite"/>
    </source>
</evidence>
<evidence type="ECO:0000313" key="2">
    <source>
        <dbReference type="EMBL" id="KAJ2892898.1"/>
    </source>
</evidence>
<reference evidence="2" key="1">
    <citation type="submission" date="2022-07" db="EMBL/GenBank/DDBJ databases">
        <title>Draft genome sequence of Zalerion maritima ATCC 34329, a (micro)plastics degrading marine fungus.</title>
        <authorList>
            <person name="Paco A."/>
            <person name="Goncalves M.F.M."/>
            <person name="Rocha-Santos T.A.P."/>
            <person name="Alves A."/>
        </authorList>
    </citation>
    <scope>NUCLEOTIDE SEQUENCE</scope>
    <source>
        <strain evidence="2">ATCC 34329</strain>
    </source>
</reference>
<dbReference type="EMBL" id="JAKWBI020000697">
    <property type="protein sequence ID" value="KAJ2892898.1"/>
    <property type="molecule type" value="Genomic_DNA"/>
</dbReference>
<gene>
    <name evidence="2" type="ORF">MKZ38_009220</name>
</gene>
<keyword evidence="3" id="KW-1185">Reference proteome</keyword>
<sequence length="130" mass="14510">MSRTMLNVVVAGNGVRDVHASWWLKQASSSVTKKEKKRNENRYDLTSGGQEKKMQCQTTSSGHAFPRKFFFLRCALSIRYVWDAIRCVATSSPKPQAPSPNFRPLDPGLNAKPHVSIHPSIQVGRQGGEK</sequence>
<accession>A0AAD5RGY0</accession>
<protein>
    <submittedName>
        <fullName evidence="2">Uncharacterized protein</fullName>
    </submittedName>
</protein>
<evidence type="ECO:0000313" key="3">
    <source>
        <dbReference type="Proteomes" id="UP001201980"/>
    </source>
</evidence>
<dbReference type="AlphaFoldDB" id="A0AAD5RGY0"/>